<dbReference type="EMBL" id="JOTP01000001">
    <property type="protein sequence ID" value="KEP28066.1"/>
    <property type="molecule type" value="Genomic_DNA"/>
</dbReference>
<evidence type="ECO:0000256" key="2">
    <source>
        <dbReference type="ARBA" id="ARBA00022676"/>
    </source>
</evidence>
<keyword evidence="3 5" id="KW-0808">Transferase</keyword>
<evidence type="ECO:0000256" key="3">
    <source>
        <dbReference type="ARBA" id="ARBA00022679"/>
    </source>
</evidence>
<dbReference type="eggNOG" id="COG1215">
    <property type="taxonomic scope" value="Bacteria"/>
</dbReference>
<keyword evidence="6" id="KW-1185">Reference proteome</keyword>
<dbReference type="SUPFAM" id="SSF53448">
    <property type="entry name" value="Nucleotide-diphospho-sugar transferases"/>
    <property type="match status" value="1"/>
</dbReference>
<evidence type="ECO:0000259" key="4">
    <source>
        <dbReference type="Pfam" id="PF00535"/>
    </source>
</evidence>
<dbReference type="InterPro" id="IPR050834">
    <property type="entry name" value="Glycosyltransf_2"/>
</dbReference>
<dbReference type="AlphaFoldDB" id="A0A081LFP0"/>
<dbReference type="PANTHER" id="PTHR43685:SF5">
    <property type="entry name" value="GLYCOSYLTRANSFERASE EPSE-RELATED"/>
    <property type="match status" value="1"/>
</dbReference>
<reference evidence="5 6" key="1">
    <citation type="submission" date="2012-09" db="EMBL/GenBank/DDBJ databases">
        <title>Genome Sequence of Bacillus sp. DW5-4.</title>
        <authorList>
            <person name="Lai Q."/>
            <person name="Liu Y."/>
            <person name="Shao Z."/>
        </authorList>
    </citation>
    <scope>NUCLEOTIDE SEQUENCE [LARGE SCALE GENOMIC DNA]</scope>
    <source>
        <strain evidence="5 6">DW5-4</strain>
    </source>
</reference>
<dbReference type="PANTHER" id="PTHR43685">
    <property type="entry name" value="GLYCOSYLTRANSFERASE"/>
    <property type="match status" value="1"/>
</dbReference>
<evidence type="ECO:0000313" key="5">
    <source>
        <dbReference type="EMBL" id="KEP28066.1"/>
    </source>
</evidence>
<dbReference type="GO" id="GO:0016757">
    <property type="term" value="F:glycosyltransferase activity"/>
    <property type="evidence" value="ECO:0007669"/>
    <property type="project" value="UniProtKB-KW"/>
</dbReference>
<dbReference type="Gene3D" id="3.90.550.10">
    <property type="entry name" value="Spore Coat Polysaccharide Biosynthesis Protein SpsA, Chain A"/>
    <property type="match status" value="1"/>
</dbReference>
<dbReference type="Proteomes" id="UP000028091">
    <property type="component" value="Unassembled WGS sequence"/>
</dbReference>
<dbReference type="InterPro" id="IPR001173">
    <property type="entry name" value="Glyco_trans_2-like"/>
</dbReference>
<keyword evidence="2" id="KW-0328">Glycosyltransferase</keyword>
<evidence type="ECO:0000256" key="1">
    <source>
        <dbReference type="ARBA" id="ARBA00006739"/>
    </source>
</evidence>
<proteinExistence type="inferred from homology"/>
<comment type="similarity">
    <text evidence="1">Belongs to the glycosyltransferase 2 family.</text>
</comment>
<organism evidence="5 6">
    <name type="scientific">Bacillus zhangzhouensis</name>
    <dbReference type="NCBI Taxonomy" id="1178540"/>
    <lineage>
        <taxon>Bacteria</taxon>
        <taxon>Bacillati</taxon>
        <taxon>Bacillota</taxon>
        <taxon>Bacilli</taxon>
        <taxon>Bacillales</taxon>
        <taxon>Bacillaceae</taxon>
        <taxon>Bacillus</taxon>
    </lineage>
</organism>
<comment type="caution">
    <text evidence="5">The sequence shown here is derived from an EMBL/GenBank/DDBJ whole genome shotgun (WGS) entry which is preliminary data.</text>
</comment>
<dbReference type="Pfam" id="PF00535">
    <property type="entry name" value="Glycos_transf_2"/>
    <property type="match status" value="1"/>
</dbReference>
<sequence length="279" mass="32422">MRKPKVSIIMGVYNCQETVEESIESILHQTYKNWELIICDDASTDGTYEKVLPYTKHEPERIRLIRNTHNERLAASLNHCLAEASGELIARQDGDDLSVSTRLEKQVYFLETHPEYDVVGTAMTVFDESGTKGVRALVSEPNRKVLARGTPFCHGTIMMRASAYKDLNGYRSVKTTRRMEDIDLWIRFFAAGRKGFNLQEPLYLVREDEAAFQRRKFRYSMDNAWLVLKACWLLKLSPFDYLFALKPVARACLSPKIMRLYHQRKLEASMLKRRTIRDE</sequence>
<dbReference type="InterPro" id="IPR029044">
    <property type="entry name" value="Nucleotide-diphossugar_trans"/>
</dbReference>
<evidence type="ECO:0000313" key="6">
    <source>
        <dbReference type="Proteomes" id="UP000028091"/>
    </source>
</evidence>
<protein>
    <submittedName>
        <fullName evidence="5">Glycosyl transferase</fullName>
    </submittedName>
</protein>
<feature type="domain" description="Glycosyltransferase 2-like" evidence="4">
    <location>
        <begin position="7"/>
        <end position="165"/>
    </location>
</feature>
<accession>A0A081LFP0</accession>
<dbReference type="RefSeq" id="WP_034316659.1">
    <property type="nucleotide sequence ID" value="NZ_JBCMYH010000023.1"/>
</dbReference>
<gene>
    <name evidence="5" type="ORF">BA70_00305</name>
</gene>
<name>A0A081LFP0_9BACI</name>
<dbReference type="OrthoDB" id="9815829at2"/>